<feature type="compositionally biased region" description="Basic and acidic residues" evidence="1">
    <location>
        <begin position="167"/>
        <end position="176"/>
    </location>
</feature>
<gene>
    <name evidence="2" type="ORF">EGYM00392_LOCUS4626</name>
</gene>
<evidence type="ECO:0000313" key="2">
    <source>
        <dbReference type="EMBL" id="CAD8993576.1"/>
    </source>
</evidence>
<proteinExistence type="predicted"/>
<feature type="region of interest" description="Disordered" evidence="1">
    <location>
        <begin position="1"/>
        <end position="34"/>
    </location>
</feature>
<accession>A0A7S1N2U3</accession>
<feature type="compositionally biased region" description="Polar residues" evidence="1">
    <location>
        <begin position="147"/>
        <end position="161"/>
    </location>
</feature>
<organism evidence="2">
    <name type="scientific">Eutreptiella gymnastica</name>
    <dbReference type="NCBI Taxonomy" id="73025"/>
    <lineage>
        <taxon>Eukaryota</taxon>
        <taxon>Discoba</taxon>
        <taxon>Euglenozoa</taxon>
        <taxon>Euglenida</taxon>
        <taxon>Spirocuta</taxon>
        <taxon>Euglenophyceae</taxon>
        <taxon>Eutreptiales</taxon>
        <taxon>Eutreptiaceae</taxon>
        <taxon>Eutreptiella</taxon>
    </lineage>
</organism>
<sequence length="176" mass="18945">MNPCPSPLSALQRSPWYDNASPPPREKRQWSPPFEGAMHSHSCTPWGGFGAQISQSTLIHAAAPGNNKITASKCDCLGIHHVCHSRDWGGGEGLGGVQTHTASATLSEISRWLPPLHCWELILPGQEPLPIIKTFVPLVRGGSHSATEAGNTLCNPSTLSAKPSELGNRHSREQQH</sequence>
<reference evidence="2" key="1">
    <citation type="submission" date="2021-01" db="EMBL/GenBank/DDBJ databases">
        <authorList>
            <person name="Corre E."/>
            <person name="Pelletier E."/>
            <person name="Niang G."/>
            <person name="Scheremetjew M."/>
            <person name="Finn R."/>
            <person name="Kale V."/>
            <person name="Holt S."/>
            <person name="Cochrane G."/>
            <person name="Meng A."/>
            <person name="Brown T."/>
            <person name="Cohen L."/>
        </authorList>
    </citation>
    <scope>NUCLEOTIDE SEQUENCE</scope>
    <source>
        <strain evidence="2">NIES-381</strain>
    </source>
</reference>
<name>A0A7S1N2U3_9EUGL</name>
<dbReference type="EMBL" id="HBGA01012181">
    <property type="protein sequence ID" value="CAD8993576.1"/>
    <property type="molecule type" value="Transcribed_RNA"/>
</dbReference>
<dbReference type="AlphaFoldDB" id="A0A7S1N2U3"/>
<protein>
    <submittedName>
        <fullName evidence="2">Uncharacterized protein</fullName>
    </submittedName>
</protein>
<feature type="region of interest" description="Disordered" evidence="1">
    <location>
        <begin position="147"/>
        <end position="176"/>
    </location>
</feature>
<evidence type="ECO:0000256" key="1">
    <source>
        <dbReference type="SAM" id="MobiDB-lite"/>
    </source>
</evidence>